<evidence type="ECO:0000313" key="2">
    <source>
        <dbReference type="Ensembl" id="ENSAPLP00020006331.1"/>
    </source>
</evidence>
<protein>
    <submittedName>
        <fullName evidence="2">Uncharacterized protein</fullName>
    </submittedName>
</protein>
<dbReference type="GO" id="GO:0016887">
    <property type="term" value="F:ATP hydrolysis activity"/>
    <property type="evidence" value="ECO:0007669"/>
    <property type="project" value="InterPro"/>
</dbReference>
<dbReference type="GO" id="GO:0006457">
    <property type="term" value="P:protein folding"/>
    <property type="evidence" value="ECO:0007669"/>
    <property type="project" value="InterPro"/>
</dbReference>
<sequence>LKVTIWFCSYTILFDDFYSFIIWFCSLASHVQEQEVGDGTSFVLFLYQVLQELA</sequence>
<evidence type="ECO:0000313" key="3">
    <source>
        <dbReference type="Proteomes" id="UP000694400"/>
    </source>
</evidence>
<comment type="similarity">
    <text evidence="1">Belongs to the TCP-1 chaperonin family.</text>
</comment>
<dbReference type="PROSITE" id="PS00995">
    <property type="entry name" value="TCP1_3"/>
    <property type="match status" value="1"/>
</dbReference>
<evidence type="ECO:0000256" key="1">
    <source>
        <dbReference type="ARBA" id="ARBA00008020"/>
    </source>
</evidence>
<dbReference type="GO" id="GO:0051082">
    <property type="term" value="F:unfolded protein binding"/>
    <property type="evidence" value="ECO:0007669"/>
    <property type="project" value="InterPro"/>
</dbReference>
<dbReference type="InterPro" id="IPR002194">
    <property type="entry name" value="Chaperonin_TCP-1_CS"/>
</dbReference>
<accession>A0A8B9SIS7</accession>
<reference evidence="2" key="1">
    <citation type="submission" date="2025-08" db="UniProtKB">
        <authorList>
            <consortium name="Ensembl"/>
        </authorList>
    </citation>
    <scope>IDENTIFICATION</scope>
</reference>
<dbReference type="AlphaFoldDB" id="A0A8B9SIS7"/>
<organism evidence="2 3">
    <name type="scientific">Anas platyrhynchos</name>
    <name type="common">Mallard</name>
    <name type="synonym">Anas boschas</name>
    <dbReference type="NCBI Taxonomy" id="8839"/>
    <lineage>
        <taxon>Eukaryota</taxon>
        <taxon>Metazoa</taxon>
        <taxon>Chordata</taxon>
        <taxon>Craniata</taxon>
        <taxon>Vertebrata</taxon>
        <taxon>Euteleostomi</taxon>
        <taxon>Archelosauria</taxon>
        <taxon>Archosauria</taxon>
        <taxon>Dinosauria</taxon>
        <taxon>Saurischia</taxon>
        <taxon>Theropoda</taxon>
        <taxon>Coelurosauria</taxon>
        <taxon>Aves</taxon>
        <taxon>Neognathae</taxon>
        <taxon>Galloanserae</taxon>
        <taxon>Anseriformes</taxon>
        <taxon>Anatidae</taxon>
        <taxon>Anatinae</taxon>
        <taxon>Anas</taxon>
    </lineage>
</organism>
<name>A0A8B9SIS7_ANAPL</name>
<dbReference type="Proteomes" id="UP000694400">
    <property type="component" value="Unassembled WGS sequence"/>
</dbReference>
<reference evidence="2" key="2">
    <citation type="submission" date="2025-09" db="UniProtKB">
        <authorList>
            <consortium name="Ensembl"/>
        </authorList>
    </citation>
    <scope>IDENTIFICATION</scope>
</reference>
<proteinExistence type="inferred from homology"/>
<dbReference type="Ensembl" id="ENSAPLT00020006803.1">
    <property type="protein sequence ID" value="ENSAPLP00020006331.1"/>
    <property type="gene ID" value="ENSAPLG00020004632.1"/>
</dbReference>
<dbReference type="GO" id="GO:0005524">
    <property type="term" value="F:ATP binding"/>
    <property type="evidence" value="ECO:0007669"/>
    <property type="project" value="InterPro"/>
</dbReference>